<dbReference type="Pfam" id="PF18924">
    <property type="entry name" value="DUF5674"/>
    <property type="match status" value="1"/>
</dbReference>
<gene>
    <name evidence="1" type="ORF">NIES21_08320</name>
</gene>
<reference evidence="1 2" key="1">
    <citation type="submission" date="2017-06" db="EMBL/GenBank/DDBJ databases">
        <title>Genome sequencing of cyanobaciteial culture collection at National Institute for Environmental Studies (NIES).</title>
        <authorList>
            <person name="Hirose Y."/>
            <person name="Shimura Y."/>
            <person name="Fujisawa T."/>
            <person name="Nakamura Y."/>
            <person name="Kawachi M."/>
        </authorList>
    </citation>
    <scope>NUCLEOTIDE SEQUENCE [LARGE SCALE GENOMIC DNA]</scope>
    <source>
        <strain evidence="1 2">NIES-21</strain>
    </source>
</reference>
<dbReference type="AlphaFoldDB" id="A0A1Z4GCJ0"/>
<sequence>MIIIIRNRAAPEQVEQMLEEQKFYIKLAVDIERRILAGGGEMHYFCEQALLEDGSSQKNIWGAGFMPINQKISYDSLINIRPSQGNRSMEILDATIREQVAQIITELLGNV</sequence>
<protein>
    <submittedName>
        <fullName evidence="1">Uncharacterized protein</fullName>
    </submittedName>
</protein>
<dbReference type="InterPro" id="IPR043731">
    <property type="entry name" value="DUF5674"/>
</dbReference>
<dbReference type="Proteomes" id="UP000218287">
    <property type="component" value="Chromosome"/>
</dbReference>
<evidence type="ECO:0000313" key="1">
    <source>
        <dbReference type="EMBL" id="BAY15046.1"/>
    </source>
</evidence>
<proteinExistence type="predicted"/>
<evidence type="ECO:0000313" key="2">
    <source>
        <dbReference type="Proteomes" id="UP000218287"/>
    </source>
</evidence>
<organism evidence="1 2">
    <name type="scientific">Anabaenopsis circularis NIES-21</name>
    <dbReference type="NCBI Taxonomy" id="1085406"/>
    <lineage>
        <taxon>Bacteria</taxon>
        <taxon>Bacillati</taxon>
        <taxon>Cyanobacteriota</taxon>
        <taxon>Cyanophyceae</taxon>
        <taxon>Nostocales</taxon>
        <taxon>Nodulariaceae</taxon>
        <taxon>Anabaenopsis</taxon>
    </lineage>
</organism>
<dbReference type="EMBL" id="AP018174">
    <property type="protein sequence ID" value="BAY15046.1"/>
    <property type="molecule type" value="Genomic_DNA"/>
</dbReference>
<keyword evidence="2" id="KW-1185">Reference proteome</keyword>
<name>A0A1Z4GCJ0_9CYAN</name>
<accession>A0A1Z4GCJ0</accession>